<proteinExistence type="predicted"/>
<dbReference type="Pfam" id="PF02954">
    <property type="entry name" value="HTH_8"/>
    <property type="match status" value="1"/>
</dbReference>
<dbReference type="Proteomes" id="UP000807825">
    <property type="component" value="Unassembled WGS sequence"/>
</dbReference>
<dbReference type="AlphaFoldDB" id="A0A9D6V4Z4"/>
<evidence type="ECO:0000259" key="1">
    <source>
        <dbReference type="Pfam" id="PF02954"/>
    </source>
</evidence>
<organism evidence="2 3">
    <name type="scientific">Desulfomonile tiedjei</name>
    <dbReference type="NCBI Taxonomy" id="2358"/>
    <lineage>
        <taxon>Bacteria</taxon>
        <taxon>Pseudomonadati</taxon>
        <taxon>Thermodesulfobacteriota</taxon>
        <taxon>Desulfomonilia</taxon>
        <taxon>Desulfomonilales</taxon>
        <taxon>Desulfomonilaceae</taxon>
        <taxon>Desulfomonile</taxon>
    </lineage>
</organism>
<feature type="domain" description="DNA binding HTH" evidence="1">
    <location>
        <begin position="46"/>
        <end position="82"/>
    </location>
</feature>
<dbReference type="PRINTS" id="PR01590">
    <property type="entry name" value="HTHFIS"/>
</dbReference>
<evidence type="ECO:0000313" key="3">
    <source>
        <dbReference type="Proteomes" id="UP000807825"/>
    </source>
</evidence>
<dbReference type="InterPro" id="IPR009057">
    <property type="entry name" value="Homeodomain-like_sf"/>
</dbReference>
<dbReference type="EMBL" id="JACRDE010000500">
    <property type="protein sequence ID" value="MBI5251612.1"/>
    <property type="molecule type" value="Genomic_DNA"/>
</dbReference>
<dbReference type="InterPro" id="IPR002197">
    <property type="entry name" value="HTH_Fis"/>
</dbReference>
<evidence type="ECO:0000313" key="2">
    <source>
        <dbReference type="EMBL" id="MBI5251612.1"/>
    </source>
</evidence>
<reference evidence="2" key="1">
    <citation type="submission" date="2020-07" db="EMBL/GenBank/DDBJ databases">
        <title>Huge and variable diversity of episymbiotic CPR bacteria and DPANN archaea in groundwater ecosystems.</title>
        <authorList>
            <person name="He C.Y."/>
            <person name="Keren R."/>
            <person name="Whittaker M."/>
            <person name="Farag I.F."/>
            <person name="Doudna J."/>
            <person name="Cate J.H.D."/>
            <person name="Banfield J.F."/>
        </authorList>
    </citation>
    <scope>NUCLEOTIDE SEQUENCE</scope>
    <source>
        <strain evidence="2">NC_groundwater_1664_Pr3_B-0.1um_52_9</strain>
    </source>
</reference>
<comment type="caution">
    <text evidence="2">The sequence shown here is derived from an EMBL/GenBank/DDBJ whole genome shotgun (WGS) entry which is preliminary data.</text>
</comment>
<dbReference type="SUPFAM" id="SSF46689">
    <property type="entry name" value="Homeodomain-like"/>
    <property type="match status" value="1"/>
</dbReference>
<dbReference type="Gene3D" id="1.10.10.60">
    <property type="entry name" value="Homeodomain-like"/>
    <property type="match status" value="1"/>
</dbReference>
<dbReference type="GO" id="GO:0043565">
    <property type="term" value="F:sequence-specific DNA binding"/>
    <property type="evidence" value="ECO:0007669"/>
    <property type="project" value="InterPro"/>
</dbReference>
<gene>
    <name evidence="2" type="ORF">HY912_19140</name>
</gene>
<sequence length="97" mass="11025">MYQKPDSFQTLRQEIAEEKTDALRAIPGESENLSLKEIIRRRRMAVERLAVAEALRRTEGNKARAARLLGISCPTLRSKMKLYNIRIIVQVVSQSAA</sequence>
<protein>
    <recommendedName>
        <fullName evidence="1">DNA binding HTH domain-containing protein</fullName>
    </recommendedName>
</protein>
<name>A0A9D6V4Z4_9BACT</name>
<accession>A0A9D6V4Z4</accession>